<reference evidence="3" key="1">
    <citation type="submission" date="2019-11" db="EMBL/GenBank/DDBJ databases">
        <title>Bipolaris sorokiniana Genome sequencing.</title>
        <authorList>
            <person name="Wang H."/>
        </authorList>
    </citation>
    <scope>NUCLEOTIDE SEQUENCE</scope>
</reference>
<evidence type="ECO:0000313" key="4">
    <source>
        <dbReference type="Proteomes" id="UP000624244"/>
    </source>
</evidence>
<evidence type="ECO:0000259" key="2">
    <source>
        <dbReference type="PROSITE" id="PS50010"/>
    </source>
</evidence>
<dbReference type="PANTHER" id="PTHR45818">
    <property type="entry name" value="PROTEIN VAV"/>
    <property type="match status" value="1"/>
</dbReference>
<feature type="compositionally biased region" description="Low complexity" evidence="1">
    <location>
        <begin position="1076"/>
        <end position="1088"/>
    </location>
</feature>
<dbReference type="Proteomes" id="UP000624244">
    <property type="component" value="Unassembled WGS sequence"/>
</dbReference>
<dbReference type="Gene3D" id="1.20.900.10">
    <property type="entry name" value="Dbl homology (DH) domain"/>
    <property type="match status" value="1"/>
</dbReference>
<evidence type="ECO:0000256" key="1">
    <source>
        <dbReference type="SAM" id="MobiDB-lite"/>
    </source>
</evidence>
<dbReference type="PANTHER" id="PTHR45818:SF3">
    <property type="entry name" value="PROTEIN VAV"/>
    <property type="match status" value="1"/>
</dbReference>
<protein>
    <recommendedName>
        <fullName evidence="2">DH domain-containing protein</fullName>
    </recommendedName>
</protein>
<dbReference type="PROSITE" id="PS50010">
    <property type="entry name" value="DH_2"/>
    <property type="match status" value="1"/>
</dbReference>
<sequence length="1257" mass="140144">MAPLPPSRNPWSSLQSSVTCTSSAPIAPGLQHATTGRGASRSACHSCSSLVARRPYRHDAFATPPTQAKSNEAGPLVASRNVVHYASPGCVCPWLLPSSFSNSPYLLMRSSLAHKTLVCFDLTHVHLPSQPASSPFPYSLSGLSAPHLSLPRPPSLDAVVFISCCFNPPCAPCHSANHYNAVEMAYMLSPRPQSPLKRSFSDNPYPNSCSPFDDTLHAPLTHATLRNGSARSFYSLRDNRAVDRAHDDGNTPPLTSQSLLDLASEKKIFPVTNARVVDEPRKRNCGHDRPPPSFCQPELPSLSDGESCYKWQHVSESCSEYETADGEGMGLDEDNSDENNIHANNFAETHLFNLYEAIHVPLPTDQPPDDTGSEMHEQYHAVPTISRASSQPFRRWMSTLKRRHAQRWKEEIIDLPRLSIDTVNTMSVVSQPLGRIPESTRRANGSLTSSMEYVTAMKSTSITVGSTSIAPRSDVGLPSRVRLGNRSSNLSEARRSLDSHRGALGPVLDESAWLRALQRRKVVEELISSEESYIADLKVLINDYFMILTVLPTLPGHTRSSIQQNLFQILQLHEDLLAELHQIVPHADFTKSANQEALPVTKAKHIRFNSADVTPGRLADHRATRRLRHSLEIGRSPECRSRGLATDTETAGNIAKIFNKHMRRFFTYEEYCAHWTTMSQDLTSMCKGLHGWQEYERGVEALQKMIASQNNREAGSRKALTFSDLLIKPIQRVCKYPLLFDDLCRHTPVYDDPEAHAELEKALFRLQETLREVNKAKDDPQTRKLIEITWQLQDRLAFQEHKISRALVFRMLGHVLLCGVLHVAYQTPDRIKGSYMVCVLYRSCLVLATASRFHTPFTVVASIALANSSIEDADNGRGIQCHTAPHTWKFVFEHGHRLHEMILTACSSVEEEAWKNQLRERIVYETHDFVEGQSTMQDMFTSIALDLKSLGPVFGHANSLVRRMSVHRAATLGAKTNTNQVIIKNTQAQKFPDSSPPLSPGMVARSQSHLSPNHIPTLVPRRAERIRLEHILEDVWTKDALPFPGMSSRRMENQIRASANSVMRKLSMASIASNFSRRSPSLSNTSNSKSDDSSKGRVCRTPHGTVRSHSAAERRPVPAVVDFHSAPAAFLPTDFEVEDPRPSSRHRRLANCTGDAGTPAEKSLQAKPKKVRRLSSHMIGIPRSESARRAIQRTPSHELAAKALRAAPPRVDAKTGTENKKMKVGRMKGRETKSGSPCATPSRKFLKSKNRIFNLFR</sequence>
<dbReference type="SUPFAM" id="SSF48065">
    <property type="entry name" value="DBL homology domain (DH-domain)"/>
    <property type="match status" value="1"/>
</dbReference>
<accession>A0A8H5Z989</accession>
<organism evidence="3 4">
    <name type="scientific">Cochliobolus sativus</name>
    <name type="common">Common root rot and spot blotch fungus</name>
    <name type="synonym">Bipolaris sorokiniana</name>
    <dbReference type="NCBI Taxonomy" id="45130"/>
    <lineage>
        <taxon>Eukaryota</taxon>
        <taxon>Fungi</taxon>
        <taxon>Dikarya</taxon>
        <taxon>Ascomycota</taxon>
        <taxon>Pezizomycotina</taxon>
        <taxon>Dothideomycetes</taxon>
        <taxon>Pleosporomycetidae</taxon>
        <taxon>Pleosporales</taxon>
        <taxon>Pleosporineae</taxon>
        <taxon>Pleosporaceae</taxon>
        <taxon>Bipolaris</taxon>
    </lineage>
</organism>
<feature type="region of interest" description="Disordered" evidence="1">
    <location>
        <begin position="1209"/>
        <end position="1240"/>
    </location>
</feature>
<name>A0A8H5Z989_COCSA</name>
<dbReference type="EMBL" id="WNKQ01000017">
    <property type="protein sequence ID" value="KAF5845921.1"/>
    <property type="molecule type" value="Genomic_DNA"/>
</dbReference>
<comment type="caution">
    <text evidence="3">The sequence shown here is derived from an EMBL/GenBank/DDBJ whole genome shotgun (WGS) entry which is preliminary data.</text>
</comment>
<dbReference type="Pfam" id="PF00621">
    <property type="entry name" value="RhoGEF"/>
    <property type="match status" value="1"/>
</dbReference>
<feature type="region of interest" description="Disordered" evidence="1">
    <location>
        <begin position="1074"/>
        <end position="1113"/>
    </location>
</feature>
<feature type="region of interest" description="Disordered" evidence="1">
    <location>
        <begin position="1135"/>
        <end position="1164"/>
    </location>
</feature>
<proteinExistence type="predicted"/>
<dbReference type="AlphaFoldDB" id="A0A8H5Z989"/>
<dbReference type="SMART" id="SM00325">
    <property type="entry name" value="RhoGEF"/>
    <property type="match status" value="1"/>
</dbReference>
<dbReference type="InterPro" id="IPR000219">
    <property type="entry name" value="DH_dom"/>
</dbReference>
<gene>
    <name evidence="3" type="ORF">GGP41_008408</name>
</gene>
<dbReference type="InterPro" id="IPR035899">
    <property type="entry name" value="DBL_dom_sf"/>
</dbReference>
<evidence type="ECO:0000313" key="3">
    <source>
        <dbReference type="EMBL" id="KAF5845921.1"/>
    </source>
</evidence>
<feature type="compositionally biased region" description="Basic and acidic residues" evidence="1">
    <location>
        <begin position="1211"/>
        <end position="1221"/>
    </location>
</feature>
<dbReference type="GO" id="GO:0005737">
    <property type="term" value="C:cytoplasm"/>
    <property type="evidence" value="ECO:0007669"/>
    <property type="project" value="TreeGrafter"/>
</dbReference>
<feature type="domain" description="DH" evidence="2">
    <location>
        <begin position="518"/>
        <end position="776"/>
    </location>
</feature>
<dbReference type="GO" id="GO:0005085">
    <property type="term" value="F:guanyl-nucleotide exchange factor activity"/>
    <property type="evidence" value="ECO:0007669"/>
    <property type="project" value="InterPro"/>
</dbReference>